<evidence type="ECO:0000313" key="1">
    <source>
        <dbReference type="Proteomes" id="UP000038045"/>
    </source>
</evidence>
<dbReference type="Proteomes" id="UP000038045">
    <property type="component" value="Unplaced"/>
</dbReference>
<proteinExistence type="predicted"/>
<keyword evidence="1" id="KW-1185">Reference proteome</keyword>
<sequence length="543" mass="63714">MPLELMCSQYPISRRILSNINSLYDVANFAKTSRTMYNCISNRTFKRRISVPNQVLEIKHHDNYLKAPFNWETVMMSHNHVNMNMNKMLQHIKEFGQERLENIYTIKVEYPSFYYTYSWYEINQFSEVSASFIDALFKICPNATTINFVCIHDFLGLVISKLTSPRIQIMNNVFFKSVTRYASEYPETCDDLIEKLTDLKEIHFYYTEFTFRLDEPVQKVLKAIYSQLARKSNNLVNFKGTVSDAYYYVFYDIFKLNFDIGANIGCVGSIQSTDQYYREYALNGNRFSINPVKHVTYIDVCIGSESIFVTFFKSLSFFEKLKTIKIYFCESLIGKIIVSMGRSEFVTRYIHPSFLARIPPIKELYLRFQHNHTIYPNQALFLKSLEIKNYISSNIFACLRETLRTLLIDGVPDLNYEMGTLITKRCPNLNDIHLLPYSTLDSRFIRDMKALKIVNLIGVYVLIVPENTEVVVVQPIVNIQSKPLADFSDEEIYNYFTLNFRKEFKVVLKNLYRGNVLFYALFKNVFLTKTYLDCVDIFSKSFC</sequence>
<dbReference type="WBParaSite" id="PTRK_0000874300.1">
    <property type="protein sequence ID" value="PTRK_0000874300.1"/>
    <property type="gene ID" value="PTRK_0000874300"/>
</dbReference>
<accession>A0A0N4ZKW0</accession>
<reference evidence="2" key="1">
    <citation type="submission" date="2017-02" db="UniProtKB">
        <authorList>
            <consortium name="WormBaseParasite"/>
        </authorList>
    </citation>
    <scope>IDENTIFICATION</scope>
</reference>
<organism evidence="1 2">
    <name type="scientific">Parastrongyloides trichosuri</name>
    <name type="common">Possum-specific nematode worm</name>
    <dbReference type="NCBI Taxonomy" id="131310"/>
    <lineage>
        <taxon>Eukaryota</taxon>
        <taxon>Metazoa</taxon>
        <taxon>Ecdysozoa</taxon>
        <taxon>Nematoda</taxon>
        <taxon>Chromadorea</taxon>
        <taxon>Rhabditida</taxon>
        <taxon>Tylenchina</taxon>
        <taxon>Panagrolaimomorpha</taxon>
        <taxon>Strongyloidoidea</taxon>
        <taxon>Strongyloididae</taxon>
        <taxon>Parastrongyloides</taxon>
    </lineage>
</organism>
<dbReference type="STRING" id="131310.A0A0N4ZKW0"/>
<protein>
    <submittedName>
        <fullName evidence="2">F-box domain-containing protein</fullName>
    </submittedName>
</protein>
<dbReference type="AlphaFoldDB" id="A0A0N4ZKW0"/>
<name>A0A0N4ZKW0_PARTI</name>
<evidence type="ECO:0000313" key="2">
    <source>
        <dbReference type="WBParaSite" id="PTRK_0000874300.1"/>
    </source>
</evidence>